<evidence type="ECO:0000313" key="1">
    <source>
        <dbReference type="EMBL" id="MBB4066135.1"/>
    </source>
</evidence>
<gene>
    <name evidence="1" type="ORF">GGR23_003348</name>
</gene>
<proteinExistence type="predicted"/>
<protein>
    <submittedName>
        <fullName evidence="1">Uncharacterized protein</fullName>
    </submittedName>
</protein>
<accession>A0A7W6J7A8</accession>
<comment type="caution">
    <text evidence="1">The sequence shown here is derived from an EMBL/GenBank/DDBJ whole genome shotgun (WGS) entry which is preliminary data.</text>
</comment>
<reference evidence="1 2" key="1">
    <citation type="submission" date="2020-08" db="EMBL/GenBank/DDBJ databases">
        <title>Genomic Encyclopedia of Type Strains, Phase IV (KMG-IV): sequencing the most valuable type-strain genomes for metagenomic binning, comparative biology and taxonomic classification.</title>
        <authorList>
            <person name="Goeker M."/>
        </authorList>
    </citation>
    <scope>NUCLEOTIDE SEQUENCE [LARGE SCALE GENOMIC DNA]</scope>
    <source>
        <strain evidence="1 2">DSM 29853</strain>
    </source>
</reference>
<organism evidence="1 2">
    <name type="scientific">Gellertiella hungarica</name>
    <dbReference type="NCBI Taxonomy" id="1572859"/>
    <lineage>
        <taxon>Bacteria</taxon>
        <taxon>Pseudomonadati</taxon>
        <taxon>Pseudomonadota</taxon>
        <taxon>Alphaproteobacteria</taxon>
        <taxon>Hyphomicrobiales</taxon>
        <taxon>Rhizobiaceae</taxon>
        <taxon>Gellertiella</taxon>
    </lineage>
</organism>
<keyword evidence="2" id="KW-1185">Reference proteome</keyword>
<dbReference type="AlphaFoldDB" id="A0A7W6J7A8"/>
<dbReference type="Proteomes" id="UP000528286">
    <property type="component" value="Unassembled WGS sequence"/>
</dbReference>
<sequence>MAAHTGDARARELAGALGLLAERRPEAALARAMGE</sequence>
<name>A0A7W6J7A8_9HYPH</name>
<dbReference type="EMBL" id="JACIEZ010000007">
    <property type="protein sequence ID" value="MBB4066135.1"/>
    <property type="molecule type" value="Genomic_DNA"/>
</dbReference>
<evidence type="ECO:0000313" key="2">
    <source>
        <dbReference type="Proteomes" id="UP000528286"/>
    </source>
</evidence>